<accession>A0ABP7X584</accession>
<comment type="caution">
    <text evidence="2">The sequence shown here is derived from an EMBL/GenBank/DDBJ whole genome shotgun (WGS) entry which is preliminary data.</text>
</comment>
<keyword evidence="3" id="KW-1185">Reference proteome</keyword>
<organism evidence="2 3">
    <name type="scientific">Actinomadura miaoliensis</name>
    <dbReference type="NCBI Taxonomy" id="430685"/>
    <lineage>
        <taxon>Bacteria</taxon>
        <taxon>Bacillati</taxon>
        <taxon>Actinomycetota</taxon>
        <taxon>Actinomycetes</taxon>
        <taxon>Streptosporangiales</taxon>
        <taxon>Thermomonosporaceae</taxon>
        <taxon>Actinomadura</taxon>
    </lineage>
</organism>
<dbReference type="Proteomes" id="UP001500683">
    <property type="component" value="Unassembled WGS sequence"/>
</dbReference>
<sequence length="247" mass="25634">MVPHSTRVFSTIPLDAPLTAAPNQTGAKATNLPQAATAAARRPAALHRGRTRGQDAPHIAAAEPAAPTLTPPASASAPPTRAPGELPPREPPRLRTRWAQKLDARLAWTARRRLTVAGAMARPRLVRALRFDELTAALQGGPLPADLERLPFPPGTAPLPAVFRLAGERIVAEAAPSRDGARPAGGGRGTGPAHAGPGTPPSGSVLRVDALKPSPTAYLPSLTGVVAELAAPCRTWRSSPARRACPR</sequence>
<proteinExistence type="predicted"/>
<feature type="compositionally biased region" description="Low complexity" evidence="1">
    <location>
        <begin position="27"/>
        <end position="43"/>
    </location>
</feature>
<evidence type="ECO:0000313" key="3">
    <source>
        <dbReference type="Proteomes" id="UP001500683"/>
    </source>
</evidence>
<evidence type="ECO:0000256" key="1">
    <source>
        <dbReference type="SAM" id="MobiDB-lite"/>
    </source>
</evidence>
<name>A0ABP7X584_9ACTN</name>
<dbReference type="EMBL" id="BAAAZG010000081">
    <property type="protein sequence ID" value="GAA4104970.1"/>
    <property type="molecule type" value="Genomic_DNA"/>
</dbReference>
<evidence type="ECO:0000313" key="2">
    <source>
        <dbReference type="EMBL" id="GAA4104970.1"/>
    </source>
</evidence>
<protein>
    <submittedName>
        <fullName evidence="2">Uncharacterized protein</fullName>
    </submittedName>
</protein>
<feature type="compositionally biased region" description="Low complexity" evidence="1">
    <location>
        <begin position="56"/>
        <end position="84"/>
    </location>
</feature>
<feature type="region of interest" description="Disordered" evidence="1">
    <location>
        <begin position="17"/>
        <end position="92"/>
    </location>
</feature>
<feature type="region of interest" description="Disordered" evidence="1">
    <location>
        <begin position="174"/>
        <end position="209"/>
    </location>
</feature>
<reference evidence="3" key="1">
    <citation type="journal article" date="2019" name="Int. J. Syst. Evol. Microbiol.">
        <title>The Global Catalogue of Microorganisms (GCM) 10K type strain sequencing project: providing services to taxonomists for standard genome sequencing and annotation.</title>
        <authorList>
            <consortium name="The Broad Institute Genomics Platform"/>
            <consortium name="The Broad Institute Genome Sequencing Center for Infectious Disease"/>
            <person name="Wu L."/>
            <person name="Ma J."/>
        </authorList>
    </citation>
    <scope>NUCLEOTIDE SEQUENCE [LARGE SCALE GENOMIC DNA]</scope>
    <source>
        <strain evidence="3">JCM 16702</strain>
    </source>
</reference>
<feature type="compositionally biased region" description="Low complexity" evidence="1">
    <location>
        <begin position="191"/>
        <end position="204"/>
    </location>
</feature>
<gene>
    <name evidence="2" type="ORF">GCM10022214_84710</name>
</gene>